<sequence length="392" mass="44818">MKWREMRVVKLVNTSLLLPEVKKRITISVSNDISTDQRVQKQCRALQNEGYEIALYGRLLPNSKPVSRPYFMKRFKLLFNKGFLFYAALNTKLFFTLLFAKTDIYYANDLDTLPANYLASLLRRKPLIYDSHEYFTEVPEIQNKPLVKSIWKFAERVCIGRCAIVMTVSGSIAELLQETYGLEKVFLVRNLPYEKINIQPYSKGEIGIDQNQFLVVLQGAGINVDRGAEELVEAMALVKNTTLLIIGDGDALPLLKKMVGEMSLTETVIFKPKMPFDEMMRHTAAADLGVSLDKNTNLNYRFSLPNKIFDYALAEVPVLASDLVEVKKLILEFKIGEVLPEHSAKAIAQKLMELQADRSRLAEYKKNTKRLIESLNWQTEYKPVLEKMKTLG</sequence>
<reference evidence="6 7" key="1">
    <citation type="submission" date="2020-02" db="EMBL/GenBank/DDBJ databases">
        <title>Out from the shadows clarifying the taxonomy of the family Cryomorphaceae and related taxa by utilizing the GTDB taxonomic framework.</title>
        <authorList>
            <person name="Bowman J.P."/>
        </authorList>
    </citation>
    <scope>NUCLEOTIDE SEQUENCE [LARGE SCALE GENOMIC DNA]</scope>
    <source>
        <strain evidence="6 7">QSSC 1-22</strain>
    </source>
</reference>
<keyword evidence="1" id="KW-0328">Glycosyltransferase</keyword>
<evidence type="ECO:0000256" key="2">
    <source>
        <dbReference type="ARBA" id="ARBA00022679"/>
    </source>
</evidence>
<keyword evidence="3" id="KW-1133">Transmembrane helix</keyword>
<dbReference type="GO" id="GO:0016757">
    <property type="term" value="F:glycosyltransferase activity"/>
    <property type="evidence" value="ECO:0007669"/>
    <property type="project" value="UniProtKB-KW"/>
</dbReference>
<dbReference type="Proteomes" id="UP000486602">
    <property type="component" value="Unassembled WGS sequence"/>
</dbReference>
<dbReference type="Pfam" id="PF13439">
    <property type="entry name" value="Glyco_transf_4"/>
    <property type="match status" value="1"/>
</dbReference>
<proteinExistence type="predicted"/>
<dbReference type="PANTHER" id="PTHR12526:SF629">
    <property type="entry name" value="TEICHURONIC ACID BIOSYNTHESIS GLYCOSYLTRANSFERASE TUAH-RELATED"/>
    <property type="match status" value="1"/>
</dbReference>
<evidence type="ECO:0000256" key="1">
    <source>
        <dbReference type="ARBA" id="ARBA00022676"/>
    </source>
</evidence>
<name>A0A7K3WMW7_9FLAO</name>
<dbReference type="InterPro" id="IPR028098">
    <property type="entry name" value="Glyco_trans_4-like_N"/>
</dbReference>
<keyword evidence="3" id="KW-0472">Membrane</keyword>
<evidence type="ECO:0000313" key="7">
    <source>
        <dbReference type="Proteomes" id="UP000486602"/>
    </source>
</evidence>
<dbReference type="Gene3D" id="3.40.50.2000">
    <property type="entry name" value="Glycogen Phosphorylase B"/>
    <property type="match status" value="2"/>
</dbReference>
<evidence type="ECO:0000259" key="5">
    <source>
        <dbReference type="Pfam" id="PF13439"/>
    </source>
</evidence>
<dbReference type="Pfam" id="PF00534">
    <property type="entry name" value="Glycos_transf_1"/>
    <property type="match status" value="1"/>
</dbReference>
<dbReference type="AlphaFoldDB" id="A0A7K3WMW7"/>
<keyword evidence="2 6" id="KW-0808">Transferase</keyword>
<accession>A0A7K3WMW7</accession>
<feature type="domain" description="Glycosyl transferase family 1" evidence="4">
    <location>
        <begin position="224"/>
        <end position="370"/>
    </location>
</feature>
<dbReference type="EMBL" id="JAAGVY010000006">
    <property type="protein sequence ID" value="NEN22878.1"/>
    <property type="molecule type" value="Genomic_DNA"/>
</dbReference>
<evidence type="ECO:0000256" key="3">
    <source>
        <dbReference type="SAM" id="Phobius"/>
    </source>
</evidence>
<dbReference type="SUPFAM" id="SSF53756">
    <property type="entry name" value="UDP-Glycosyltransferase/glycogen phosphorylase"/>
    <property type="match status" value="1"/>
</dbReference>
<protein>
    <submittedName>
        <fullName evidence="6">Glycosyltransferase family 4 protein</fullName>
    </submittedName>
</protein>
<keyword evidence="7" id="KW-1185">Reference proteome</keyword>
<dbReference type="InterPro" id="IPR001296">
    <property type="entry name" value="Glyco_trans_1"/>
</dbReference>
<evidence type="ECO:0000313" key="6">
    <source>
        <dbReference type="EMBL" id="NEN22878.1"/>
    </source>
</evidence>
<gene>
    <name evidence="6" type="ORF">G3O08_05125</name>
</gene>
<organism evidence="6 7">
    <name type="scientific">Cryomorpha ignava</name>
    <dbReference type="NCBI Taxonomy" id="101383"/>
    <lineage>
        <taxon>Bacteria</taxon>
        <taxon>Pseudomonadati</taxon>
        <taxon>Bacteroidota</taxon>
        <taxon>Flavobacteriia</taxon>
        <taxon>Flavobacteriales</taxon>
        <taxon>Cryomorphaceae</taxon>
        <taxon>Cryomorpha</taxon>
    </lineage>
</organism>
<feature type="domain" description="Glycosyltransferase subfamily 4-like N-terminal" evidence="5">
    <location>
        <begin position="39"/>
        <end position="188"/>
    </location>
</feature>
<dbReference type="PANTHER" id="PTHR12526">
    <property type="entry name" value="GLYCOSYLTRANSFERASE"/>
    <property type="match status" value="1"/>
</dbReference>
<evidence type="ECO:0000259" key="4">
    <source>
        <dbReference type="Pfam" id="PF00534"/>
    </source>
</evidence>
<feature type="transmembrane region" description="Helical" evidence="3">
    <location>
        <begin position="78"/>
        <end position="100"/>
    </location>
</feature>
<comment type="caution">
    <text evidence="6">The sequence shown here is derived from an EMBL/GenBank/DDBJ whole genome shotgun (WGS) entry which is preliminary data.</text>
</comment>
<keyword evidence="3" id="KW-0812">Transmembrane</keyword>